<evidence type="ECO:0000256" key="1">
    <source>
        <dbReference type="SAM" id="MobiDB-lite"/>
    </source>
</evidence>
<reference evidence="3 4" key="1">
    <citation type="submission" date="2010-12" db="EMBL/GenBank/DDBJ databases">
        <title>Complete sequence of Desulfurispirillum indicum S5.</title>
        <authorList>
            <consortium name="US DOE Joint Genome Institute"/>
            <person name="Lucas S."/>
            <person name="Copeland A."/>
            <person name="Lapidus A."/>
            <person name="Cheng J.-F."/>
            <person name="Goodwin L."/>
            <person name="Pitluck S."/>
            <person name="Chertkov O."/>
            <person name="Held B."/>
            <person name="Detter J.C."/>
            <person name="Han C."/>
            <person name="Tapia R."/>
            <person name="Land M."/>
            <person name="Hauser L."/>
            <person name="Kyrpides N."/>
            <person name="Ivanova N."/>
            <person name="Mikhailova N."/>
            <person name="Haggblom M."/>
            <person name="Rauschenbach I."/>
            <person name="Bini E."/>
            <person name="Woyke T."/>
        </authorList>
    </citation>
    <scope>NUCLEOTIDE SEQUENCE [LARGE SCALE GENOMIC DNA]</scope>
    <source>
        <strain evidence="4">ATCC BAA-1389 / DSM 22839 / S5</strain>
    </source>
</reference>
<feature type="signal peptide" evidence="2">
    <location>
        <begin position="1"/>
        <end position="21"/>
    </location>
</feature>
<dbReference type="PROSITE" id="PS51257">
    <property type="entry name" value="PROKAR_LIPOPROTEIN"/>
    <property type="match status" value="1"/>
</dbReference>
<evidence type="ECO:0000313" key="3">
    <source>
        <dbReference type="EMBL" id="ADU65701.1"/>
    </source>
</evidence>
<dbReference type="EMBL" id="CP002432">
    <property type="protein sequence ID" value="ADU65701.1"/>
    <property type="molecule type" value="Genomic_DNA"/>
</dbReference>
<gene>
    <name evidence="3" type="ordered locus">Selin_0963</name>
</gene>
<dbReference type="InParanoid" id="E6W340"/>
<dbReference type="AlphaFoldDB" id="E6W340"/>
<name>E6W340_DESIS</name>
<organism evidence="3 4">
    <name type="scientific">Desulfurispirillum indicum (strain ATCC BAA-1389 / DSM 22839 / S5)</name>
    <dbReference type="NCBI Taxonomy" id="653733"/>
    <lineage>
        <taxon>Bacteria</taxon>
        <taxon>Pseudomonadati</taxon>
        <taxon>Chrysiogenota</taxon>
        <taxon>Chrysiogenia</taxon>
        <taxon>Chrysiogenales</taxon>
        <taxon>Chrysiogenaceae</taxon>
        <taxon>Desulfurispirillum</taxon>
    </lineage>
</organism>
<sequence>MKGLFKVSQGLVMVAVAMLLAAGCGSSSSDKPDRGDPEVPGVPGGPSERPLTIQLAGLVAKPVTAGLVSAQDAPEVDKVVALRLERGSLSSFSMSMRVEALVGEDGSFTMALPTESDWLLVLIDSSREGMERFLGTV</sequence>
<dbReference type="KEGG" id="din:Selin_0963"/>
<evidence type="ECO:0000313" key="4">
    <source>
        <dbReference type="Proteomes" id="UP000002572"/>
    </source>
</evidence>
<feature type="chain" id="PRO_5003214205" description="Lipoprotein" evidence="2">
    <location>
        <begin position="22"/>
        <end position="137"/>
    </location>
</feature>
<dbReference type="HOGENOM" id="CLU_1861961_0_0_0"/>
<proteinExistence type="predicted"/>
<dbReference type="Proteomes" id="UP000002572">
    <property type="component" value="Chromosome"/>
</dbReference>
<feature type="region of interest" description="Disordered" evidence="1">
    <location>
        <begin position="26"/>
        <end position="48"/>
    </location>
</feature>
<evidence type="ECO:0000256" key="2">
    <source>
        <dbReference type="SAM" id="SignalP"/>
    </source>
</evidence>
<keyword evidence="2" id="KW-0732">Signal</keyword>
<feature type="compositionally biased region" description="Low complexity" evidence="1">
    <location>
        <begin position="38"/>
        <end position="48"/>
    </location>
</feature>
<accession>E6W340</accession>
<evidence type="ECO:0008006" key="5">
    <source>
        <dbReference type="Google" id="ProtNLM"/>
    </source>
</evidence>
<protein>
    <recommendedName>
        <fullName evidence="5">Lipoprotein</fullName>
    </recommendedName>
</protein>
<keyword evidence="4" id="KW-1185">Reference proteome</keyword>